<gene>
    <name evidence="1" type="ORF">EYF80_010761</name>
</gene>
<keyword evidence="2" id="KW-1185">Reference proteome</keyword>
<sequence length="68" mass="7581">MSCDAFRVSPCSVSDRLWTTSMCPLGGWRTLFLGKDVVLWFTVLSNQDMTVLLSSSAGKQCAVYRIFP</sequence>
<accession>A0A4Z2IPD8</accession>
<dbReference type="EMBL" id="SRLO01000068">
    <property type="protein sequence ID" value="TNN79082.1"/>
    <property type="molecule type" value="Genomic_DNA"/>
</dbReference>
<protein>
    <submittedName>
        <fullName evidence="1">Uncharacterized protein</fullName>
    </submittedName>
</protein>
<comment type="caution">
    <text evidence="1">The sequence shown here is derived from an EMBL/GenBank/DDBJ whole genome shotgun (WGS) entry which is preliminary data.</text>
</comment>
<proteinExistence type="predicted"/>
<name>A0A4Z2IPD8_9TELE</name>
<dbReference type="AlphaFoldDB" id="A0A4Z2IPD8"/>
<evidence type="ECO:0000313" key="1">
    <source>
        <dbReference type="EMBL" id="TNN79082.1"/>
    </source>
</evidence>
<evidence type="ECO:0000313" key="2">
    <source>
        <dbReference type="Proteomes" id="UP000314294"/>
    </source>
</evidence>
<reference evidence="1 2" key="1">
    <citation type="submission" date="2019-03" db="EMBL/GenBank/DDBJ databases">
        <title>First draft genome of Liparis tanakae, snailfish: a comprehensive survey of snailfish specific genes.</title>
        <authorList>
            <person name="Kim W."/>
            <person name="Song I."/>
            <person name="Jeong J.-H."/>
            <person name="Kim D."/>
            <person name="Kim S."/>
            <person name="Ryu S."/>
            <person name="Song J.Y."/>
            <person name="Lee S.K."/>
        </authorList>
    </citation>
    <scope>NUCLEOTIDE SEQUENCE [LARGE SCALE GENOMIC DNA]</scope>
    <source>
        <tissue evidence="1">Muscle</tissue>
    </source>
</reference>
<organism evidence="1 2">
    <name type="scientific">Liparis tanakae</name>
    <name type="common">Tanaka's snailfish</name>
    <dbReference type="NCBI Taxonomy" id="230148"/>
    <lineage>
        <taxon>Eukaryota</taxon>
        <taxon>Metazoa</taxon>
        <taxon>Chordata</taxon>
        <taxon>Craniata</taxon>
        <taxon>Vertebrata</taxon>
        <taxon>Euteleostomi</taxon>
        <taxon>Actinopterygii</taxon>
        <taxon>Neopterygii</taxon>
        <taxon>Teleostei</taxon>
        <taxon>Neoteleostei</taxon>
        <taxon>Acanthomorphata</taxon>
        <taxon>Eupercaria</taxon>
        <taxon>Perciformes</taxon>
        <taxon>Cottioidei</taxon>
        <taxon>Cottales</taxon>
        <taxon>Liparidae</taxon>
        <taxon>Liparis</taxon>
    </lineage>
</organism>
<dbReference type="Proteomes" id="UP000314294">
    <property type="component" value="Unassembled WGS sequence"/>
</dbReference>